<dbReference type="Proteomes" id="UP001449178">
    <property type="component" value="Chromosome"/>
</dbReference>
<dbReference type="GO" id="GO:0006508">
    <property type="term" value="P:proteolysis"/>
    <property type="evidence" value="ECO:0007669"/>
    <property type="project" value="UniProtKB-KW"/>
</dbReference>
<dbReference type="EMBL" id="CP150637">
    <property type="protein sequence ID" value="WZW87710.1"/>
    <property type="molecule type" value="Genomic_DNA"/>
</dbReference>
<name>A0ABZ3C110_9GAMM</name>
<dbReference type="RefSeq" id="WP_026878887.1">
    <property type="nucleotide sequence ID" value="NZ_AZOD01000015.1"/>
</dbReference>
<keyword evidence="3" id="KW-0378">Hydrolase</keyword>
<evidence type="ECO:0000256" key="1">
    <source>
        <dbReference type="SAM" id="Phobius"/>
    </source>
</evidence>
<keyword evidence="1" id="KW-0812">Transmembrane</keyword>
<feature type="transmembrane region" description="Helical" evidence="1">
    <location>
        <begin position="55"/>
        <end position="73"/>
    </location>
</feature>
<protein>
    <submittedName>
        <fullName evidence="3">CPBP family glutamic-type intramembrane protease</fullName>
        <ecNumber evidence="3">3.4.-.-</ecNumber>
    </submittedName>
</protein>
<evidence type="ECO:0000313" key="3">
    <source>
        <dbReference type="EMBL" id="WZW87710.1"/>
    </source>
</evidence>
<keyword evidence="3" id="KW-0645">Protease</keyword>
<proteinExistence type="predicted"/>
<keyword evidence="1" id="KW-0472">Membrane</keyword>
<dbReference type="Pfam" id="PF02517">
    <property type="entry name" value="Rce1-like"/>
    <property type="match status" value="1"/>
</dbReference>
<feature type="transmembrane region" description="Helical" evidence="1">
    <location>
        <begin position="12"/>
        <end position="35"/>
    </location>
</feature>
<feature type="transmembrane region" description="Helical" evidence="1">
    <location>
        <begin position="94"/>
        <end position="114"/>
    </location>
</feature>
<dbReference type="InterPro" id="IPR003675">
    <property type="entry name" value="Rce1/LyrA-like_dom"/>
</dbReference>
<feature type="domain" description="CAAX prenyl protease 2/Lysostaphin resistance protein A-like" evidence="2">
    <location>
        <begin position="153"/>
        <end position="242"/>
    </location>
</feature>
<gene>
    <name evidence="3" type="ORF">WMO13_10160</name>
</gene>
<feature type="transmembrane region" description="Helical" evidence="1">
    <location>
        <begin position="205"/>
        <end position="225"/>
    </location>
</feature>
<dbReference type="EC" id="3.4.-.-" evidence="3"/>
<feature type="transmembrane region" description="Helical" evidence="1">
    <location>
        <begin position="231"/>
        <end position="250"/>
    </location>
</feature>
<sequence length="251" mass="28945">MTTTIQKKYLQWFDLIILTLILFGQAIYSSTYQYYLLSQGDLTLNETTTFSASDNYNALIFQLILLSLALFYLKIRNFNLSNFRSAILLDRLTLLKAVSIFLIAALIMDLYYFGTQKLFFAINWIDYSTANSLVSTYTIEPELIEQKGTTLGYIISIISYALLNGIYEELFFLGICLAVAPKYLKWAIVYSLIIRCSFHTYQGMTTALGLGFLLGLLLLLLYRYFRPKNLLPFFLAHTLADIFGLSIWYYL</sequence>
<evidence type="ECO:0000313" key="4">
    <source>
        <dbReference type="Proteomes" id="UP001449178"/>
    </source>
</evidence>
<keyword evidence="4" id="KW-1185">Reference proteome</keyword>
<reference evidence="3 4" key="1">
    <citation type="submission" date="2024-03" db="EMBL/GenBank/DDBJ databases">
        <title>Complete Genome Sequence and Annotation of Ignatzschineria larvae DSM 13226.</title>
        <authorList>
            <person name="Cantrell E."/>
            <person name="Burcham Z.M."/>
        </authorList>
    </citation>
    <scope>NUCLEOTIDE SEQUENCE [LARGE SCALE GENOMIC DNA]</scope>
    <source>
        <strain evidence="3 4">DSM 13226</strain>
    </source>
</reference>
<evidence type="ECO:0000259" key="2">
    <source>
        <dbReference type="Pfam" id="PF02517"/>
    </source>
</evidence>
<keyword evidence="1" id="KW-1133">Transmembrane helix</keyword>
<organism evidence="3 4">
    <name type="scientific">Ignatzschineria larvae DSM 13226</name>
    <dbReference type="NCBI Taxonomy" id="1111732"/>
    <lineage>
        <taxon>Bacteria</taxon>
        <taxon>Pseudomonadati</taxon>
        <taxon>Pseudomonadota</taxon>
        <taxon>Gammaproteobacteria</taxon>
        <taxon>Cardiobacteriales</taxon>
        <taxon>Ignatzschineriaceae</taxon>
        <taxon>Ignatzschineria</taxon>
    </lineage>
</organism>
<feature type="transmembrane region" description="Helical" evidence="1">
    <location>
        <begin position="170"/>
        <end position="193"/>
    </location>
</feature>
<dbReference type="GO" id="GO:0008233">
    <property type="term" value="F:peptidase activity"/>
    <property type="evidence" value="ECO:0007669"/>
    <property type="project" value="UniProtKB-KW"/>
</dbReference>
<accession>A0ABZ3C110</accession>